<keyword evidence="2" id="KW-1185">Reference proteome</keyword>
<organism evidence="1 2">
    <name type="scientific">Methylobacterium gregans</name>
    <dbReference type="NCBI Taxonomy" id="374424"/>
    <lineage>
        <taxon>Bacteria</taxon>
        <taxon>Pseudomonadati</taxon>
        <taxon>Pseudomonadota</taxon>
        <taxon>Alphaproteobacteria</taxon>
        <taxon>Hyphomicrobiales</taxon>
        <taxon>Methylobacteriaceae</taxon>
        <taxon>Methylobacterium</taxon>
    </lineage>
</organism>
<dbReference type="EMBL" id="BPQM01000188">
    <property type="protein sequence ID" value="GJD82052.1"/>
    <property type="molecule type" value="Genomic_DNA"/>
</dbReference>
<sequence>MQGCQQRKRIQALLTRTANVSVGIASLVHDEVSVHAQHDSQFVIRRP</sequence>
<protein>
    <submittedName>
        <fullName evidence="1">Uncharacterized protein</fullName>
    </submittedName>
</protein>
<proteinExistence type="predicted"/>
<reference evidence="1" key="2">
    <citation type="submission" date="2021-08" db="EMBL/GenBank/DDBJ databases">
        <authorList>
            <person name="Tani A."/>
            <person name="Ola A."/>
            <person name="Ogura Y."/>
            <person name="Katsura K."/>
            <person name="Hayashi T."/>
        </authorList>
    </citation>
    <scope>NUCLEOTIDE SEQUENCE</scope>
    <source>
        <strain evidence="1">NBRC 103626</strain>
    </source>
</reference>
<gene>
    <name evidence="1" type="ORF">NBEOAGPD_5311</name>
</gene>
<evidence type="ECO:0000313" key="1">
    <source>
        <dbReference type="EMBL" id="GJD82052.1"/>
    </source>
</evidence>
<reference evidence="1" key="1">
    <citation type="journal article" date="2016" name="Front. Microbiol.">
        <title>Genome Sequence of the Piezophilic, Mesophilic Sulfate-Reducing Bacterium Desulfovibrio indicus J2T.</title>
        <authorList>
            <person name="Cao J."/>
            <person name="Maignien L."/>
            <person name="Shao Z."/>
            <person name="Alain K."/>
            <person name="Jebbar M."/>
        </authorList>
    </citation>
    <scope>NUCLEOTIDE SEQUENCE</scope>
    <source>
        <strain evidence="1">NBRC 103626</strain>
    </source>
</reference>
<dbReference type="AlphaFoldDB" id="A0AA37MD50"/>
<accession>A0AA37MD50</accession>
<name>A0AA37MD50_9HYPH</name>
<comment type="caution">
    <text evidence="1">The sequence shown here is derived from an EMBL/GenBank/DDBJ whole genome shotgun (WGS) entry which is preliminary data.</text>
</comment>
<dbReference type="Proteomes" id="UP001055108">
    <property type="component" value="Unassembled WGS sequence"/>
</dbReference>
<evidence type="ECO:0000313" key="2">
    <source>
        <dbReference type="Proteomes" id="UP001055108"/>
    </source>
</evidence>